<gene>
    <name evidence="1" type="ORF">HELGO_WM51634</name>
</gene>
<protein>
    <submittedName>
        <fullName evidence="1">Uncharacterized protein</fullName>
    </submittedName>
</protein>
<evidence type="ECO:0000313" key="1">
    <source>
        <dbReference type="EMBL" id="CAA6819504.1"/>
    </source>
</evidence>
<dbReference type="AlphaFoldDB" id="A0A6S6TJI2"/>
<accession>A0A6S6TJI2</accession>
<reference evidence="1" key="1">
    <citation type="submission" date="2020-01" db="EMBL/GenBank/DDBJ databases">
        <authorList>
            <person name="Meier V. D."/>
            <person name="Meier V D."/>
        </authorList>
    </citation>
    <scope>NUCLEOTIDE SEQUENCE</scope>
    <source>
        <strain evidence="1">HLG_WM_MAG_08</strain>
    </source>
</reference>
<name>A0A6S6TJI2_9GAMM</name>
<feature type="non-terminal residue" evidence="1">
    <location>
        <position position="21"/>
    </location>
</feature>
<sequence>MPYIGFVLRKLLIFNIIVLVI</sequence>
<proteinExistence type="predicted"/>
<organism evidence="1">
    <name type="scientific">uncultured Thiotrichaceae bacterium</name>
    <dbReference type="NCBI Taxonomy" id="298394"/>
    <lineage>
        <taxon>Bacteria</taxon>
        <taxon>Pseudomonadati</taxon>
        <taxon>Pseudomonadota</taxon>
        <taxon>Gammaproteobacteria</taxon>
        <taxon>Thiotrichales</taxon>
        <taxon>Thiotrichaceae</taxon>
        <taxon>environmental samples</taxon>
    </lineage>
</organism>
<dbReference type="EMBL" id="CACVAV010000301">
    <property type="protein sequence ID" value="CAA6819504.1"/>
    <property type="molecule type" value="Genomic_DNA"/>
</dbReference>